<reference evidence="2" key="1">
    <citation type="submission" date="2016-05" db="EMBL/GenBank/DDBJ databases">
        <authorList>
            <person name="Naeem Raeece"/>
        </authorList>
    </citation>
    <scope>NUCLEOTIDE SEQUENCE [LARGE SCALE GENOMIC DNA]</scope>
</reference>
<sequence length="111" mass="12495">MPSRMPSRMTHGVRGDCGFGGDGFSRNFPRNRHCCGSTLGVLQFCSVLRHLRVNSEFDCVCCGLCPQVISPCLQPFLPTIEMHTRQFRKGRLLDVDVQRLRLQMGEGNNIP</sequence>
<accession>A0A1A8Z7C0</accession>
<proteinExistence type="predicted"/>
<name>A0A1A8Z7C0_PLAOA</name>
<keyword evidence="2" id="KW-1185">Reference proteome</keyword>
<protein>
    <submittedName>
        <fullName evidence="1">Uncharacterized protein</fullName>
    </submittedName>
</protein>
<evidence type="ECO:0000313" key="2">
    <source>
        <dbReference type="Proteomes" id="UP000078555"/>
    </source>
</evidence>
<evidence type="ECO:0000313" key="1">
    <source>
        <dbReference type="EMBL" id="SBT39834.1"/>
    </source>
</evidence>
<dbReference type="Proteomes" id="UP000078555">
    <property type="component" value="Unassembled WGS sequence"/>
</dbReference>
<organism evidence="1 2">
    <name type="scientific">Plasmodium ovale wallikeri</name>
    <dbReference type="NCBI Taxonomy" id="864142"/>
    <lineage>
        <taxon>Eukaryota</taxon>
        <taxon>Sar</taxon>
        <taxon>Alveolata</taxon>
        <taxon>Apicomplexa</taxon>
        <taxon>Aconoidasida</taxon>
        <taxon>Haemosporida</taxon>
        <taxon>Plasmodiidae</taxon>
        <taxon>Plasmodium</taxon>
        <taxon>Plasmodium (Plasmodium)</taxon>
    </lineage>
</organism>
<gene>
    <name evidence="1" type="ORF">POVWA1_040910</name>
</gene>
<dbReference type="EMBL" id="FLRD01000112">
    <property type="protein sequence ID" value="SBT39834.1"/>
    <property type="molecule type" value="Genomic_DNA"/>
</dbReference>
<dbReference type="AlphaFoldDB" id="A0A1A8Z7C0"/>